<evidence type="ECO:0008006" key="6">
    <source>
        <dbReference type="Google" id="ProtNLM"/>
    </source>
</evidence>
<evidence type="ECO:0000256" key="2">
    <source>
        <dbReference type="SAM" id="Coils"/>
    </source>
</evidence>
<feature type="region of interest" description="Disordered" evidence="3">
    <location>
        <begin position="639"/>
        <end position="680"/>
    </location>
</feature>
<reference evidence="4 5" key="1">
    <citation type="journal article" date="2021" name="Nat. Plants">
        <title>The Taxus genome provides insights into paclitaxel biosynthesis.</title>
        <authorList>
            <person name="Xiong X."/>
            <person name="Gou J."/>
            <person name="Liao Q."/>
            <person name="Li Y."/>
            <person name="Zhou Q."/>
            <person name="Bi G."/>
            <person name="Li C."/>
            <person name="Du R."/>
            <person name="Wang X."/>
            <person name="Sun T."/>
            <person name="Guo L."/>
            <person name="Liang H."/>
            <person name="Lu P."/>
            <person name="Wu Y."/>
            <person name="Zhang Z."/>
            <person name="Ro D.K."/>
            <person name="Shang Y."/>
            <person name="Huang S."/>
            <person name="Yan J."/>
        </authorList>
    </citation>
    <scope>NUCLEOTIDE SEQUENCE [LARGE SCALE GENOMIC DNA]</scope>
    <source>
        <strain evidence="4">Ta-2019</strain>
    </source>
</reference>
<evidence type="ECO:0000313" key="5">
    <source>
        <dbReference type="Proteomes" id="UP000824469"/>
    </source>
</evidence>
<proteinExistence type="inferred from homology"/>
<evidence type="ECO:0000256" key="1">
    <source>
        <dbReference type="ARBA" id="ARBA00010954"/>
    </source>
</evidence>
<sequence>MAVSTSVNMDGNGGDDGGSVAAVAFEVLVAEWNANNNSNGHGSPQSVPKRLRRRLMEAAENKPSSTLQEIQAKLKEADLRRQQFHEWLANKARSKPKSPTRPVNPEDLAQRLEAKLSAAGHKRLELLAQAQMRLAKSDELRQAAKTEVQLRAEREREELESKVESRVQQAETNRMALLEADKQRRAVAQERMANSFLQRMLQEDKDKERMETLHATICQRVAAAEEKRLGLLEAEKTRARLLVMQARKVANSVFLQREMEMRKRKEKLENRLQRAKRKRAEFLRQRGRFGASTHMNHHKMYRHGECLSRKLARAWRQFQRSRRTTYTLTQEYSACEINNSTVNSLPFEQLASRIQSSSTLQSVTALLARIERWFMVSHHSQSNIANIDHLLKRISLGSKRTSLNGNRATKKNAPQGSVKATSRGQNEKAEEKERLRYPARIFLCAYMILGHPEAVFSGRGEQEIALAEAAARLVPEFESLIHIILDGPSCSPPSRPTANTHSRTQTLSSQRPFATQLAAFDAAWCSYLYQFVAWKVKDAQSLEEDLIRVTCQLELSMLQKCKITSEGDECNVSHDIKAIRRQVLEDQQLLRDRILRLTGSSGMARMGAALLDVRAKFMEAKENGSPLLYPFSPASFTPSLTSPDAQKGVNGKPNVARTLFKSSPESEESSNTRPKSSTRLGDALEQKLSNDNEILVNDILHDRDRTFADTLCGVKKSSDEIQVQIKSTMENAFWDCVEESLTRNPPDYAWVSKLVKEVRDGLLSLVPESWKQEILESIDVDLFSQILESGSQDIEYLSKLLEYSLGVVLKLAIPANDNESKTISEQLFHELSEMVVGMDDKTNCSFARTLVKGLRFILEQIQRERVQLPPPWGGNSSLFCANA</sequence>
<accession>A0AA38LAV6</accession>
<dbReference type="PANTHER" id="PTHR12832:SF11">
    <property type="entry name" value="LD23868P"/>
    <property type="match status" value="1"/>
</dbReference>
<evidence type="ECO:0000256" key="3">
    <source>
        <dbReference type="SAM" id="MobiDB-lite"/>
    </source>
</evidence>
<gene>
    <name evidence="4" type="ORF">KI387_020223</name>
</gene>
<keyword evidence="5" id="KW-1185">Reference proteome</keyword>
<dbReference type="InterPro" id="IPR008862">
    <property type="entry name" value="Tcp11"/>
</dbReference>
<feature type="region of interest" description="Disordered" evidence="3">
    <location>
        <begin position="401"/>
        <end position="432"/>
    </location>
</feature>
<comment type="caution">
    <text evidence="4">The sequence shown here is derived from an EMBL/GenBank/DDBJ whole genome shotgun (WGS) entry which is preliminary data.</text>
</comment>
<keyword evidence="2" id="KW-0175">Coiled coil</keyword>
<dbReference type="OMA" id="VWNCKDQ"/>
<feature type="compositionally biased region" description="Polar residues" evidence="3">
    <location>
        <begin position="401"/>
        <end position="424"/>
    </location>
</feature>
<dbReference type="PANTHER" id="PTHR12832">
    <property type="entry name" value="TESTIS-SPECIFIC PROTEIN PBS13 T-COMPLEX 11"/>
    <property type="match status" value="1"/>
</dbReference>
<dbReference type="Pfam" id="PF05794">
    <property type="entry name" value="Tcp11"/>
    <property type="match status" value="1"/>
</dbReference>
<evidence type="ECO:0000313" key="4">
    <source>
        <dbReference type="EMBL" id="KAH9318454.1"/>
    </source>
</evidence>
<protein>
    <recommendedName>
        <fullName evidence="6">T-complex protein 11</fullName>
    </recommendedName>
</protein>
<dbReference type="Proteomes" id="UP000824469">
    <property type="component" value="Unassembled WGS sequence"/>
</dbReference>
<comment type="similarity">
    <text evidence="1">Belongs to the TCP11 family.</text>
</comment>
<dbReference type="GO" id="GO:0007165">
    <property type="term" value="P:signal transduction"/>
    <property type="evidence" value="ECO:0007669"/>
    <property type="project" value="TreeGrafter"/>
</dbReference>
<dbReference type="AlphaFoldDB" id="A0AA38LAV6"/>
<feature type="compositionally biased region" description="Polar residues" evidence="3">
    <location>
        <begin position="669"/>
        <end position="679"/>
    </location>
</feature>
<dbReference type="EMBL" id="JAHRHJ020000004">
    <property type="protein sequence ID" value="KAH9318454.1"/>
    <property type="molecule type" value="Genomic_DNA"/>
</dbReference>
<organism evidence="4 5">
    <name type="scientific">Taxus chinensis</name>
    <name type="common">Chinese yew</name>
    <name type="synonym">Taxus wallichiana var. chinensis</name>
    <dbReference type="NCBI Taxonomy" id="29808"/>
    <lineage>
        <taxon>Eukaryota</taxon>
        <taxon>Viridiplantae</taxon>
        <taxon>Streptophyta</taxon>
        <taxon>Embryophyta</taxon>
        <taxon>Tracheophyta</taxon>
        <taxon>Spermatophyta</taxon>
        <taxon>Pinopsida</taxon>
        <taxon>Pinidae</taxon>
        <taxon>Conifers II</taxon>
        <taxon>Cupressales</taxon>
        <taxon>Taxaceae</taxon>
        <taxon>Taxus</taxon>
    </lineage>
</organism>
<name>A0AA38LAV6_TAXCH</name>
<feature type="coiled-coil region" evidence="2">
    <location>
        <begin position="127"/>
        <end position="169"/>
    </location>
</feature>
<feature type="coiled-coil region" evidence="2">
    <location>
        <begin position="258"/>
        <end position="285"/>
    </location>
</feature>